<organism evidence="1 2">
    <name type="scientific">Nocardiopsis sediminis</name>
    <dbReference type="NCBI Taxonomy" id="1778267"/>
    <lineage>
        <taxon>Bacteria</taxon>
        <taxon>Bacillati</taxon>
        <taxon>Actinomycetota</taxon>
        <taxon>Actinomycetes</taxon>
        <taxon>Streptosporangiales</taxon>
        <taxon>Nocardiopsidaceae</taxon>
        <taxon>Nocardiopsis</taxon>
    </lineage>
</organism>
<evidence type="ECO:0000313" key="2">
    <source>
        <dbReference type="Proteomes" id="UP001595847"/>
    </source>
</evidence>
<reference evidence="2" key="1">
    <citation type="journal article" date="2019" name="Int. J. Syst. Evol. Microbiol.">
        <title>The Global Catalogue of Microorganisms (GCM) 10K type strain sequencing project: providing services to taxonomists for standard genome sequencing and annotation.</title>
        <authorList>
            <consortium name="The Broad Institute Genomics Platform"/>
            <consortium name="The Broad Institute Genome Sequencing Center for Infectious Disease"/>
            <person name="Wu L."/>
            <person name="Ma J."/>
        </authorList>
    </citation>
    <scope>NUCLEOTIDE SEQUENCE [LARGE SCALE GENOMIC DNA]</scope>
    <source>
        <strain evidence="2">TBRC 1826</strain>
    </source>
</reference>
<evidence type="ECO:0000313" key="1">
    <source>
        <dbReference type="EMBL" id="MFC3996540.1"/>
    </source>
</evidence>
<gene>
    <name evidence="1" type="ORF">ACFOVU_11480</name>
</gene>
<dbReference type="RefSeq" id="WP_378532680.1">
    <property type="nucleotide sequence ID" value="NZ_JBHSBH010000007.1"/>
</dbReference>
<protein>
    <submittedName>
        <fullName evidence="1">Uncharacterized protein</fullName>
    </submittedName>
</protein>
<dbReference type="EMBL" id="JBHSBH010000007">
    <property type="protein sequence ID" value="MFC3996540.1"/>
    <property type="molecule type" value="Genomic_DNA"/>
</dbReference>
<accession>A0ABV8FPJ5</accession>
<proteinExistence type="predicted"/>
<keyword evidence="2" id="KW-1185">Reference proteome</keyword>
<sequence length="128" mass="14412">MHISTDACEIANLNYWSYWLGEIADPQLADTFMVELDLDSWRGDRLLRHLVTKLTDAGNAYVDVVVQTLWALIIRKPTLLSGKIAGDLAPIVSKTLDEGTVSSQSRRELKEVLYALRMIQRRVEGLAP</sequence>
<dbReference type="Proteomes" id="UP001595847">
    <property type="component" value="Unassembled WGS sequence"/>
</dbReference>
<comment type="caution">
    <text evidence="1">The sequence shown here is derived from an EMBL/GenBank/DDBJ whole genome shotgun (WGS) entry which is preliminary data.</text>
</comment>
<name>A0ABV8FPJ5_9ACTN</name>